<accession>A0A9P6ZPC0</accession>
<dbReference type="AlphaFoldDB" id="A0A9P6ZPC0"/>
<name>A0A9P6ZPC0_9AGAM</name>
<sequence>MRMVREWRHLKMLKRAGRGYDSAGVESTGRGECAVLCPACPQPGKNLPDNWHDAPKGKHWMYALFVAIDANFCLKRRIVSKDSVDPSLSRSWAYFVEEMAYKTYLQTCSGNTQQKSTCSSHNAVNMADSKASHGLAATGVGTIDCARHNMKLPNGVGDLQKGKRYSNMDFLFFSALRGRCIDTLNVSYDIACQWHKNLWQRMSTMPLDLRLDHLAIFVRFFVPKFHLPAHVLTCQTNFSFNFSKNVGRTDGEAPERGWSNINPVASSTKEMGPGSRRDVLDDHFGDWNWKKVVGLGATLLRKMTEAKKEQEAHRTAFQELHKALAPETTEAWTVEVESWEENPNDPSVTNPFESKVVAVTQAAIRLKLTQLEAYELQEGTDVSLHAEVSPSIFLASGINLENEQRRLKANISKQGLHATDTQMAAIQQLRNALQRKIDAWKRIQMLYTPEVQLLESTINTPSRHVSDIITPEDANLWLPLALCSKSMVPNARLVSTEWELRYAQAGDALEEIRQSLRMRGYMYSFKRDWIRGQSANTRAQNALGRVEAKTAAAADKYCTAHAALSSLAPVLGKIGWDNTFKVLDRNNDVRGMSAPRHGESEGRRQLSWIWLVEGVGDDADEAIQDGLRLEWCKARARAARWVEEVELLQEEMRRVVCFLRWHAGWWKNKVGECAFVIAGDNESLITYEGLVAYACRQAQLRHDLADCFDRIWAIHLLPAATSTSMTSSSSACQDHFPDLHLPDAVLHP</sequence>
<evidence type="ECO:0000313" key="1">
    <source>
        <dbReference type="EMBL" id="KAG1774217.1"/>
    </source>
</evidence>
<keyword evidence="2" id="KW-1185">Reference proteome</keyword>
<dbReference type="Proteomes" id="UP000714275">
    <property type="component" value="Unassembled WGS sequence"/>
</dbReference>
<reference evidence="1" key="1">
    <citation type="journal article" date="2020" name="New Phytol.">
        <title>Comparative genomics reveals dynamic genome evolution in host specialist ectomycorrhizal fungi.</title>
        <authorList>
            <person name="Lofgren L.A."/>
            <person name="Nguyen N.H."/>
            <person name="Vilgalys R."/>
            <person name="Ruytinx J."/>
            <person name="Liao H.L."/>
            <person name="Branco S."/>
            <person name="Kuo A."/>
            <person name="LaButti K."/>
            <person name="Lipzen A."/>
            <person name="Andreopoulos W."/>
            <person name="Pangilinan J."/>
            <person name="Riley R."/>
            <person name="Hundley H."/>
            <person name="Na H."/>
            <person name="Barry K."/>
            <person name="Grigoriev I.V."/>
            <person name="Stajich J.E."/>
            <person name="Kennedy P.G."/>
        </authorList>
    </citation>
    <scope>NUCLEOTIDE SEQUENCE</scope>
    <source>
        <strain evidence="1">DOB743</strain>
    </source>
</reference>
<organism evidence="1 2">
    <name type="scientific">Suillus placidus</name>
    <dbReference type="NCBI Taxonomy" id="48579"/>
    <lineage>
        <taxon>Eukaryota</taxon>
        <taxon>Fungi</taxon>
        <taxon>Dikarya</taxon>
        <taxon>Basidiomycota</taxon>
        <taxon>Agaricomycotina</taxon>
        <taxon>Agaricomycetes</taxon>
        <taxon>Agaricomycetidae</taxon>
        <taxon>Boletales</taxon>
        <taxon>Suillineae</taxon>
        <taxon>Suillaceae</taxon>
        <taxon>Suillus</taxon>
    </lineage>
</organism>
<dbReference type="OrthoDB" id="3261436at2759"/>
<dbReference type="PANTHER" id="PTHR33104:SF2">
    <property type="entry name" value="CXC3 LIKE CYSTEINE CLUSTER DOMAIN-CONTAINING PROTEIN"/>
    <property type="match status" value="1"/>
</dbReference>
<evidence type="ECO:0008006" key="3">
    <source>
        <dbReference type="Google" id="ProtNLM"/>
    </source>
</evidence>
<evidence type="ECO:0000313" key="2">
    <source>
        <dbReference type="Proteomes" id="UP000714275"/>
    </source>
</evidence>
<dbReference type="PANTHER" id="PTHR33104">
    <property type="entry name" value="SI:DKEY-29D5.2"/>
    <property type="match status" value="1"/>
</dbReference>
<gene>
    <name evidence="1" type="ORF">EV702DRAFT_1125646</name>
</gene>
<protein>
    <recommendedName>
        <fullName evidence="3">CxC2-like cysteine cluster KDZ transposase-associated domain-containing protein</fullName>
    </recommendedName>
</protein>
<dbReference type="InterPro" id="IPR040521">
    <property type="entry name" value="KDZ"/>
</dbReference>
<comment type="caution">
    <text evidence="1">The sequence shown here is derived from an EMBL/GenBank/DDBJ whole genome shotgun (WGS) entry which is preliminary data.</text>
</comment>
<proteinExistence type="predicted"/>
<dbReference type="EMBL" id="JABBWD010000043">
    <property type="protein sequence ID" value="KAG1774217.1"/>
    <property type="molecule type" value="Genomic_DNA"/>
</dbReference>
<dbReference type="Pfam" id="PF18758">
    <property type="entry name" value="KDZ"/>
    <property type="match status" value="1"/>
</dbReference>